<proteinExistence type="predicted"/>
<keyword evidence="3" id="KW-0804">Transcription</keyword>
<dbReference type="Proteomes" id="UP000320216">
    <property type="component" value="Chromosome"/>
</dbReference>
<dbReference type="InterPro" id="IPR009057">
    <property type="entry name" value="Homeodomain-like_sf"/>
</dbReference>
<dbReference type="InterPro" id="IPR018060">
    <property type="entry name" value="HTH_AraC"/>
</dbReference>
<dbReference type="Pfam" id="PF20240">
    <property type="entry name" value="DUF6597"/>
    <property type="match status" value="1"/>
</dbReference>
<evidence type="ECO:0000256" key="4">
    <source>
        <dbReference type="SAM" id="MobiDB-lite"/>
    </source>
</evidence>
<evidence type="ECO:0000259" key="5">
    <source>
        <dbReference type="PROSITE" id="PS01124"/>
    </source>
</evidence>
<evidence type="ECO:0000256" key="2">
    <source>
        <dbReference type="ARBA" id="ARBA00023125"/>
    </source>
</evidence>
<evidence type="ECO:0000313" key="6">
    <source>
        <dbReference type="EMBL" id="QDZ15360.1"/>
    </source>
</evidence>
<dbReference type="Gene3D" id="1.10.10.60">
    <property type="entry name" value="Homeodomain-like"/>
    <property type="match status" value="1"/>
</dbReference>
<name>A0A5B8M7E1_9MICO</name>
<dbReference type="PROSITE" id="PS01124">
    <property type="entry name" value="HTH_ARAC_FAMILY_2"/>
    <property type="match status" value="1"/>
</dbReference>
<evidence type="ECO:0000313" key="7">
    <source>
        <dbReference type="Proteomes" id="UP000320216"/>
    </source>
</evidence>
<dbReference type="PANTHER" id="PTHR46796">
    <property type="entry name" value="HTH-TYPE TRANSCRIPTIONAL ACTIVATOR RHAS-RELATED"/>
    <property type="match status" value="1"/>
</dbReference>
<keyword evidence="1" id="KW-0805">Transcription regulation</keyword>
<sequence>MADATPRSRGHLNPGDPGVVFDRFTLDDDLNPLVRHVWVVRWHVPAGEELTQRVLAYPAFNVVFEHSTARAGTASPGPAAGAEPRPAAPAGRIFAPSGRISARRLTGSGWGVGLLLRPCAGRVLLSRSGTTPDDVPPQGTVLEDAPGASVARLLTGADATGADATGGLSDVARDGLRGILSRWLRPVLELVDDRDRLVNEACLLAETDASLQRAADLAARLGVAPRTLERATRDYVGLVPKWLIECRRLQDAATTLYARPATDLSRLAAELGYADYAHLSRRYRAVLGETPRATREAGRAHAEAAAAR</sequence>
<dbReference type="GO" id="GO:0043565">
    <property type="term" value="F:sequence-specific DNA binding"/>
    <property type="evidence" value="ECO:0007669"/>
    <property type="project" value="InterPro"/>
</dbReference>
<reference evidence="6 7" key="1">
    <citation type="submission" date="2019-07" db="EMBL/GenBank/DDBJ databases">
        <title>Full genome sequence of Humibacter sp. WJ7-1.</title>
        <authorList>
            <person name="Im W.-T."/>
        </authorList>
    </citation>
    <scope>NUCLEOTIDE SEQUENCE [LARGE SCALE GENOMIC DNA]</scope>
    <source>
        <strain evidence="6 7">WJ7-1</strain>
    </source>
</reference>
<keyword evidence="2" id="KW-0238">DNA-binding</keyword>
<accession>A0A5B8M7E1</accession>
<dbReference type="KEGG" id="huw:FPZ11_11835"/>
<keyword evidence="7" id="KW-1185">Reference proteome</keyword>
<dbReference type="OrthoDB" id="2559672at2"/>
<dbReference type="RefSeq" id="WP_146321163.1">
    <property type="nucleotide sequence ID" value="NZ_CP042305.1"/>
</dbReference>
<evidence type="ECO:0000256" key="3">
    <source>
        <dbReference type="ARBA" id="ARBA00023163"/>
    </source>
</evidence>
<dbReference type="InterPro" id="IPR050204">
    <property type="entry name" value="AraC_XylS_family_regulators"/>
</dbReference>
<dbReference type="PROSITE" id="PS00041">
    <property type="entry name" value="HTH_ARAC_FAMILY_1"/>
    <property type="match status" value="1"/>
</dbReference>
<dbReference type="InterPro" id="IPR046532">
    <property type="entry name" value="DUF6597"/>
</dbReference>
<dbReference type="Pfam" id="PF12833">
    <property type="entry name" value="HTH_18"/>
    <property type="match status" value="1"/>
</dbReference>
<dbReference type="InterPro" id="IPR018062">
    <property type="entry name" value="HTH_AraC-typ_CS"/>
</dbReference>
<dbReference type="EMBL" id="CP042305">
    <property type="protein sequence ID" value="QDZ15360.1"/>
    <property type="molecule type" value="Genomic_DNA"/>
</dbReference>
<feature type="region of interest" description="Disordered" evidence="4">
    <location>
        <begin position="70"/>
        <end position="89"/>
    </location>
</feature>
<evidence type="ECO:0000256" key="1">
    <source>
        <dbReference type="ARBA" id="ARBA00023015"/>
    </source>
</evidence>
<gene>
    <name evidence="6" type="ORF">FPZ11_11835</name>
</gene>
<dbReference type="AlphaFoldDB" id="A0A5B8M7E1"/>
<feature type="domain" description="HTH araC/xylS-type" evidence="5">
    <location>
        <begin position="216"/>
        <end position="297"/>
    </location>
</feature>
<organism evidence="6 7">
    <name type="scientific">Humibacter ginsenosidimutans</name>
    <dbReference type="NCBI Taxonomy" id="2599293"/>
    <lineage>
        <taxon>Bacteria</taxon>
        <taxon>Bacillati</taxon>
        <taxon>Actinomycetota</taxon>
        <taxon>Actinomycetes</taxon>
        <taxon>Micrococcales</taxon>
        <taxon>Microbacteriaceae</taxon>
        <taxon>Humibacter</taxon>
    </lineage>
</organism>
<dbReference type="GO" id="GO:0003700">
    <property type="term" value="F:DNA-binding transcription factor activity"/>
    <property type="evidence" value="ECO:0007669"/>
    <property type="project" value="InterPro"/>
</dbReference>
<dbReference type="SMART" id="SM00342">
    <property type="entry name" value="HTH_ARAC"/>
    <property type="match status" value="1"/>
</dbReference>
<protein>
    <submittedName>
        <fullName evidence="6">AraC family transcriptional regulator</fullName>
    </submittedName>
</protein>
<dbReference type="SUPFAM" id="SSF46689">
    <property type="entry name" value="Homeodomain-like"/>
    <property type="match status" value="1"/>
</dbReference>